<dbReference type="RefSeq" id="WP_213354394.1">
    <property type="nucleotide sequence ID" value="NZ_JAHBGB010000041.1"/>
</dbReference>
<reference evidence="4" key="1">
    <citation type="journal article" date="2019" name="Int. J. Syst. Evol. Microbiol.">
        <title>The Global Catalogue of Microorganisms (GCM) 10K type strain sequencing project: providing services to taxonomists for standard genome sequencing and annotation.</title>
        <authorList>
            <consortium name="The Broad Institute Genomics Platform"/>
            <consortium name="The Broad Institute Genome Sequencing Center for Infectious Disease"/>
            <person name="Wu L."/>
            <person name="Ma J."/>
        </authorList>
    </citation>
    <scope>NUCLEOTIDE SEQUENCE [LARGE SCALE GENOMIC DNA]</scope>
    <source>
        <strain evidence="4">CCM 7435</strain>
    </source>
</reference>
<accession>A0ABW4YSG8</accession>
<name>A0ABW4YSG8_9HYPH</name>
<dbReference type="Pfam" id="PF08238">
    <property type="entry name" value="Sel1"/>
    <property type="match status" value="5"/>
</dbReference>
<dbReference type="EMBL" id="JBHUHD010000001">
    <property type="protein sequence ID" value="MFD2139205.1"/>
    <property type="molecule type" value="Genomic_DNA"/>
</dbReference>
<dbReference type="SUPFAM" id="SSF81901">
    <property type="entry name" value="HCP-like"/>
    <property type="match status" value="2"/>
</dbReference>
<evidence type="ECO:0000256" key="1">
    <source>
        <dbReference type="SAM" id="MobiDB-lite"/>
    </source>
</evidence>
<protein>
    <submittedName>
        <fullName evidence="3">Tetratricopeptide repeat protein</fullName>
    </submittedName>
</protein>
<feature type="chain" id="PRO_5046912569" evidence="2">
    <location>
        <begin position="24"/>
        <end position="323"/>
    </location>
</feature>
<dbReference type="PANTHER" id="PTHR43628:SF1">
    <property type="entry name" value="CHITIN SYNTHASE REGULATORY FACTOR 2-RELATED"/>
    <property type="match status" value="1"/>
</dbReference>
<gene>
    <name evidence="3" type="ORF">ACFSNC_02205</name>
</gene>
<feature type="signal peptide" evidence="2">
    <location>
        <begin position="1"/>
        <end position="23"/>
    </location>
</feature>
<feature type="compositionally biased region" description="Low complexity" evidence="1">
    <location>
        <begin position="22"/>
        <end position="37"/>
    </location>
</feature>
<dbReference type="SMART" id="SM00671">
    <property type="entry name" value="SEL1"/>
    <property type="match status" value="5"/>
</dbReference>
<dbReference type="Gene3D" id="1.25.40.10">
    <property type="entry name" value="Tetratricopeptide repeat domain"/>
    <property type="match status" value="2"/>
</dbReference>
<evidence type="ECO:0000256" key="2">
    <source>
        <dbReference type="SAM" id="SignalP"/>
    </source>
</evidence>
<organism evidence="3 4">
    <name type="scientific">Ancylobacter oerskovii</name>
    <dbReference type="NCBI Taxonomy" id="459519"/>
    <lineage>
        <taxon>Bacteria</taxon>
        <taxon>Pseudomonadati</taxon>
        <taxon>Pseudomonadota</taxon>
        <taxon>Alphaproteobacteria</taxon>
        <taxon>Hyphomicrobiales</taxon>
        <taxon>Xanthobacteraceae</taxon>
        <taxon>Ancylobacter</taxon>
    </lineage>
</organism>
<dbReference type="PANTHER" id="PTHR43628">
    <property type="entry name" value="ACTIVATOR OF C KINASE PROTEIN 1-RELATED"/>
    <property type="match status" value="1"/>
</dbReference>
<dbReference type="InterPro" id="IPR011990">
    <property type="entry name" value="TPR-like_helical_dom_sf"/>
</dbReference>
<feature type="region of interest" description="Disordered" evidence="1">
    <location>
        <begin position="22"/>
        <end position="47"/>
    </location>
</feature>
<dbReference type="Proteomes" id="UP001597299">
    <property type="component" value="Unassembled WGS sequence"/>
</dbReference>
<dbReference type="InterPro" id="IPR052945">
    <property type="entry name" value="Mitotic_Regulator"/>
</dbReference>
<comment type="caution">
    <text evidence="3">The sequence shown here is derived from an EMBL/GenBank/DDBJ whole genome shotgun (WGS) entry which is preliminary data.</text>
</comment>
<keyword evidence="4" id="KW-1185">Reference proteome</keyword>
<proteinExistence type="predicted"/>
<keyword evidence="2" id="KW-0732">Signal</keyword>
<dbReference type="InterPro" id="IPR006597">
    <property type="entry name" value="Sel1-like"/>
</dbReference>
<sequence length="323" mass="33952">MRARHAALAAVAALALAAGPAHAQAPQQQQPAAAPAPDKNGPPLDAAYGAFQRGDYATALKLAVERANTAQDPVAMVLAGQILSQGYGVFEDKAAARQWYEAAASRGNADALFAIASLKLKEAGNNAQLKGEAVPQLREAAEKGSAPAAYNLGLLYLEGEAAPKDPAKAADWFRKAADKDEPDALYALAILYREGRGVPRDAIESARLLRRADEVGHVVATTEYAIAVFNGFGMPKDEERAATLFRKAALAGNAIAQNRYARMLSSGRGVGQDKPLAAAWYKVAQSQGGAKDAELDKLIASLTPQERQKAEAILRKWAGGPSG</sequence>
<evidence type="ECO:0000313" key="3">
    <source>
        <dbReference type="EMBL" id="MFD2139205.1"/>
    </source>
</evidence>
<evidence type="ECO:0000313" key="4">
    <source>
        <dbReference type="Proteomes" id="UP001597299"/>
    </source>
</evidence>